<protein>
    <submittedName>
        <fullName evidence="1">Uncharacterized protein</fullName>
    </submittedName>
</protein>
<gene>
    <name evidence="1" type="ORF">CIB95_11760</name>
</gene>
<evidence type="ECO:0000313" key="2">
    <source>
        <dbReference type="Proteomes" id="UP000217083"/>
    </source>
</evidence>
<reference evidence="2" key="1">
    <citation type="submission" date="2017-08" db="EMBL/GenBank/DDBJ databases">
        <authorList>
            <person name="Huang Z."/>
        </authorList>
    </citation>
    <scope>NUCLEOTIDE SEQUENCE [LARGE SCALE GENOMIC DNA]</scope>
    <source>
        <strain evidence="2">SA5d-4</strain>
    </source>
</reference>
<name>A0A263BRX5_9BACI</name>
<reference evidence="1 2" key="2">
    <citation type="submission" date="2017-09" db="EMBL/GenBank/DDBJ databases">
        <title>Bacillus patelloidae sp. nov., isolated from the intestinal tract of a marine limpet.</title>
        <authorList>
            <person name="Liu R."/>
            <person name="Dong C."/>
            <person name="Shao Z."/>
        </authorList>
    </citation>
    <scope>NUCLEOTIDE SEQUENCE [LARGE SCALE GENOMIC DNA]</scope>
    <source>
        <strain evidence="1 2">SA5d-4</strain>
    </source>
</reference>
<dbReference type="AlphaFoldDB" id="A0A263BRX5"/>
<dbReference type="Proteomes" id="UP000217083">
    <property type="component" value="Unassembled WGS sequence"/>
</dbReference>
<keyword evidence="2" id="KW-1185">Reference proteome</keyword>
<accession>A0A263BRX5</accession>
<proteinExistence type="predicted"/>
<evidence type="ECO:0000313" key="1">
    <source>
        <dbReference type="EMBL" id="OZM56444.1"/>
    </source>
</evidence>
<dbReference type="EMBL" id="NPIA01000006">
    <property type="protein sequence ID" value="OZM56444.1"/>
    <property type="molecule type" value="Genomic_DNA"/>
</dbReference>
<organism evidence="1 2">
    <name type="scientific">Lottiidibacillus patelloidae</name>
    <dbReference type="NCBI Taxonomy" id="2670334"/>
    <lineage>
        <taxon>Bacteria</taxon>
        <taxon>Bacillati</taxon>
        <taxon>Bacillota</taxon>
        <taxon>Bacilli</taxon>
        <taxon>Bacillales</taxon>
        <taxon>Bacillaceae</taxon>
        <taxon>Lottiidibacillus</taxon>
    </lineage>
</organism>
<sequence>MLPEEKFNEYVTYLIEKDELYTIVLKNFMYYSAAESHATLARILRRHFDDQHPERKTDAISLLESSIDLHLNTEQYDDDYINYDHVIWAYQDLISLHWDVYNDAKKCLELSLDALKILDFVSDDQLNFGVRGEIWYNKWYFLSQTGKEAEAIVECKAKLEEIEAKDLPYRQNSMLYYGNLFLAVTYKRQEDYLQGINYLKKVAVLTPIYDDYHKYNLPRYKEILLSQDDDPKACYEELWSFLDRINVHPTWDFDPKLIENSDGSRK</sequence>
<dbReference type="RefSeq" id="WP_094925412.1">
    <property type="nucleotide sequence ID" value="NZ_NPIA01000006.1"/>
</dbReference>
<comment type="caution">
    <text evidence="1">The sequence shown here is derived from an EMBL/GenBank/DDBJ whole genome shotgun (WGS) entry which is preliminary data.</text>
</comment>